<accession>A0ABS2NZ37</accession>
<gene>
    <name evidence="1" type="ORF">JOC95_001339</name>
</gene>
<evidence type="ECO:0000313" key="1">
    <source>
        <dbReference type="EMBL" id="MBM7619490.1"/>
    </source>
</evidence>
<comment type="caution">
    <text evidence="1">The sequence shown here is derived from an EMBL/GenBank/DDBJ whole genome shotgun (WGS) entry which is preliminary data.</text>
</comment>
<protein>
    <submittedName>
        <fullName evidence="1">Uncharacterized protein</fullName>
    </submittedName>
</protein>
<dbReference type="EMBL" id="JAFBED010000002">
    <property type="protein sequence ID" value="MBM7619490.1"/>
    <property type="molecule type" value="Genomic_DNA"/>
</dbReference>
<organism evidence="1 2">
    <name type="scientific">Sutcliffiella tianshenii</name>
    <dbReference type="NCBI Taxonomy" id="1463404"/>
    <lineage>
        <taxon>Bacteria</taxon>
        <taxon>Bacillati</taxon>
        <taxon>Bacillota</taxon>
        <taxon>Bacilli</taxon>
        <taxon>Bacillales</taxon>
        <taxon>Bacillaceae</taxon>
        <taxon>Sutcliffiella</taxon>
    </lineage>
</organism>
<dbReference type="RefSeq" id="WP_204414547.1">
    <property type="nucleotide sequence ID" value="NZ_JAFBED010000002.1"/>
</dbReference>
<proteinExistence type="predicted"/>
<dbReference type="Proteomes" id="UP000737402">
    <property type="component" value="Unassembled WGS sequence"/>
</dbReference>
<sequence>MELNVIKAISDKFTKEEFLEGDPHIFLKGDHEVMFSAAHAVSQIRNGRYKKSETYTGVLAKLLNSYARYPAIVKTRNLFDDANYDPESFYRQELIDFIKVSKIQCLIDLHIMKPSNHYDIEMATGNGANIQGQWWIINEINGTARENGIEKIATDENFFALNPNCIAADISKKCGIPAIQMEINWKVISDEKGFTKIYSFLKGLNTVFDSY</sequence>
<name>A0ABS2NZ37_9BACI</name>
<keyword evidence="2" id="KW-1185">Reference proteome</keyword>
<reference evidence="1 2" key="1">
    <citation type="submission" date="2021-01" db="EMBL/GenBank/DDBJ databases">
        <title>Genomic Encyclopedia of Type Strains, Phase IV (KMG-IV): sequencing the most valuable type-strain genomes for metagenomic binning, comparative biology and taxonomic classification.</title>
        <authorList>
            <person name="Goeker M."/>
        </authorList>
    </citation>
    <scope>NUCLEOTIDE SEQUENCE [LARGE SCALE GENOMIC DNA]</scope>
    <source>
        <strain evidence="1 2">DSM 25879</strain>
    </source>
</reference>
<evidence type="ECO:0000313" key="2">
    <source>
        <dbReference type="Proteomes" id="UP000737402"/>
    </source>
</evidence>